<dbReference type="SUPFAM" id="SSF51246">
    <property type="entry name" value="Rudiment single hybrid motif"/>
    <property type="match status" value="1"/>
</dbReference>
<evidence type="ECO:0000256" key="4">
    <source>
        <dbReference type="ARBA" id="ARBA00022840"/>
    </source>
</evidence>
<dbReference type="SUPFAM" id="SSF56059">
    <property type="entry name" value="Glutathione synthetase ATP-binding domain-like"/>
    <property type="match status" value="1"/>
</dbReference>
<dbReference type="SMART" id="SM00878">
    <property type="entry name" value="Biotin_carb_C"/>
    <property type="match status" value="1"/>
</dbReference>
<dbReference type="InterPro" id="IPR005481">
    <property type="entry name" value="BC-like_N"/>
</dbReference>
<dbReference type="PROSITE" id="PS00188">
    <property type="entry name" value="BIOTIN"/>
    <property type="match status" value="1"/>
</dbReference>
<dbReference type="InterPro" id="IPR011053">
    <property type="entry name" value="Single_hybrid_motif"/>
</dbReference>
<keyword evidence="2" id="KW-0436">Ligase</keyword>
<dbReference type="InterPro" id="IPR016185">
    <property type="entry name" value="PreATP-grasp_dom_sf"/>
</dbReference>
<reference evidence="10 11" key="1">
    <citation type="submission" date="2020-06" db="EMBL/GenBank/DDBJ databases">
        <title>Sulfitobacter algicola sp. nov., isolated from green algae.</title>
        <authorList>
            <person name="Wang C."/>
        </authorList>
    </citation>
    <scope>NUCLEOTIDE SEQUENCE [LARGE SCALE GENOMIC DNA]</scope>
    <source>
        <strain evidence="10 11">1151</strain>
    </source>
</reference>
<dbReference type="InterPro" id="IPR011761">
    <property type="entry name" value="ATP-grasp"/>
</dbReference>
<comment type="cofactor">
    <cofactor evidence="1">
        <name>biotin</name>
        <dbReference type="ChEBI" id="CHEBI:57586"/>
    </cofactor>
</comment>
<evidence type="ECO:0000313" key="10">
    <source>
        <dbReference type="EMBL" id="NSX55879.1"/>
    </source>
</evidence>
<dbReference type="SUPFAM" id="SSF52440">
    <property type="entry name" value="PreATP-grasp domain"/>
    <property type="match status" value="1"/>
</dbReference>
<dbReference type="Pfam" id="PF02785">
    <property type="entry name" value="Biotin_carb_C"/>
    <property type="match status" value="1"/>
</dbReference>
<evidence type="ECO:0000259" key="8">
    <source>
        <dbReference type="PROSITE" id="PS50975"/>
    </source>
</evidence>
<dbReference type="Pfam" id="PF02786">
    <property type="entry name" value="CPSase_L_D2"/>
    <property type="match status" value="1"/>
</dbReference>
<dbReference type="CDD" id="cd06850">
    <property type="entry name" value="biotinyl_domain"/>
    <property type="match status" value="1"/>
</dbReference>
<dbReference type="PROSITE" id="PS50968">
    <property type="entry name" value="BIOTINYL_LIPOYL"/>
    <property type="match status" value="1"/>
</dbReference>
<keyword evidence="3 6" id="KW-0547">Nucleotide-binding</keyword>
<dbReference type="RefSeq" id="WP_174139026.1">
    <property type="nucleotide sequence ID" value="NZ_JABUFE010000008.1"/>
</dbReference>
<dbReference type="PROSITE" id="PS50979">
    <property type="entry name" value="BC"/>
    <property type="match status" value="1"/>
</dbReference>
<dbReference type="PROSITE" id="PS00867">
    <property type="entry name" value="CPSASE_2"/>
    <property type="match status" value="1"/>
</dbReference>
<evidence type="ECO:0000256" key="3">
    <source>
        <dbReference type="ARBA" id="ARBA00022741"/>
    </source>
</evidence>
<dbReference type="InterPro" id="IPR000089">
    <property type="entry name" value="Biotin_lipoyl"/>
</dbReference>
<evidence type="ECO:0000256" key="5">
    <source>
        <dbReference type="ARBA" id="ARBA00023267"/>
    </source>
</evidence>
<proteinExistence type="predicted"/>
<dbReference type="SUPFAM" id="SSF51230">
    <property type="entry name" value="Single hybrid motif"/>
    <property type="match status" value="1"/>
</dbReference>
<dbReference type="PANTHER" id="PTHR18866">
    <property type="entry name" value="CARBOXYLASE:PYRUVATE/ACETYL-COA/PROPIONYL-COA CARBOXYLASE"/>
    <property type="match status" value="1"/>
</dbReference>
<dbReference type="PROSITE" id="PS50975">
    <property type="entry name" value="ATP_GRASP"/>
    <property type="match status" value="1"/>
</dbReference>
<evidence type="ECO:0000256" key="1">
    <source>
        <dbReference type="ARBA" id="ARBA00001953"/>
    </source>
</evidence>
<dbReference type="InterPro" id="IPR011764">
    <property type="entry name" value="Biotin_carboxylation_dom"/>
</dbReference>
<keyword evidence="5" id="KW-0092">Biotin</keyword>
<feature type="domain" description="Lipoyl-binding" evidence="7">
    <location>
        <begin position="592"/>
        <end position="668"/>
    </location>
</feature>
<gene>
    <name evidence="10" type="ORF">HRQ87_13815</name>
</gene>
<dbReference type="Gene3D" id="2.40.50.100">
    <property type="match status" value="1"/>
</dbReference>
<accession>A0ABX2ISJ3</accession>
<dbReference type="InterPro" id="IPR050856">
    <property type="entry name" value="Biotin_carboxylase_complex"/>
</dbReference>
<dbReference type="InterPro" id="IPR011054">
    <property type="entry name" value="Rudment_hybrid_motif"/>
</dbReference>
<organism evidence="10 11">
    <name type="scientific">Parasulfitobacter algicola</name>
    <dbReference type="NCBI Taxonomy" id="2614809"/>
    <lineage>
        <taxon>Bacteria</taxon>
        <taxon>Pseudomonadati</taxon>
        <taxon>Pseudomonadota</taxon>
        <taxon>Alphaproteobacteria</taxon>
        <taxon>Rhodobacterales</taxon>
        <taxon>Roseobacteraceae</taxon>
        <taxon>Parasulfitobacter</taxon>
    </lineage>
</organism>
<dbReference type="InterPro" id="IPR005479">
    <property type="entry name" value="CPAse_ATP-bd"/>
</dbReference>
<dbReference type="InterPro" id="IPR001882">
    <property type="entry name" value="Biotin_BS"/>
</dbReference>
<evidence type="ECO:0000259" key="9">
    <source>
        <dbReference type="PROSITE" id="PS50979"/>
    </source>
</evidence>
<evidence type="ECO:0000256" key="6">
    <source>
        <dbReference type="PROSITE-ProRule" id="PRU00409"/>
    </source>
</evidence>
<evidence type="ECO:0000259" key="7">
    <source>
        <dbReference type="PROSITE" id="PS50968"/>
    </source>
</evidence>
<dbReference type="Proteomes" id="UP000777935">
    <property type="component" value="Unassembled WGS sequence"/>
</dbReference>
<evidence type="ECO:0000256" key="2">
    <source>
        <dbReference type="ARBA" id="ARBA00022598"/>
    </source>
</evidence>
<name>A0ABX2ISJ3_9RHOB</name>
<dbReference type="PANTHER" id="PTHR18866:SF33">
    <property type="entry name" value="METHYLCROTONOYL-COA CARBOXYLASE SUBUNIT ALPHA, MITOCHONDRIAL-RELATED"/>
    <property type="match status" value="1"/>
</dbReference>
<feature type="domain" description="Biotin carboxylation" evidence="9">
    <location>
        <begin position="1"/>
        <end position="448"/>
    </location>
</feature>
<dbReference type="Pfam" id="PF00289">
    <property type="entry name" value="Biotin_carb_N"/>
    <property type="match status" value="1"/>
</dbReference>
<keyword evidence="4 6" id="KW-0067">ATP-binding</keyword>
<evidence type="ECO:0000313" key="11">
    <source>
        <dbReference type="Proteomes" id="UP000777935"/>
    </source>
</evidence>
<protein>
    <submittedName>
        <fullName evidence="10">Acetyl/propionyl/methylcrotonyl-CoA carboxylase subunit alpha</fullName>
    </submittedName>
</protein>
<sequence>MFDKILIANRGEIAVRVARTAADMGVRTVAIYSDADADALHVQVADQAVHIGGAAPADSYLRGDRIIQAALDTGAQAIHPGYGFLSENPDFVQAVQDAGLVFIGPSADAIRAMGLKDAAKALMEQAGVPVVPGYHGDNQDPEHLSGAADTIGYPVLIKAVAGGGGKGMRKVDRPADFQAALASARAEAKGAFGNDAVLIEKFVSQPRHIEVQVFGDGTRAVHLFERDCSLQRRHQKVIEEAPAPGMTDDMRAAMGQAAVRAAEAIGYSGAGTVEFIVDGSQGLRPDRFYFMEMNTRLQVEHPVTEYVTGIDLVAWQLRVAAGEPLPVAQDDLTLTGHAFEARLYAEDVPKGFLPATGTLEHLQFPSGTRADTGVRAGDVISPYYDPMIAKLIVWGDTRDVALAKLDRALSQTQVGGTVTNLAFLRALTRHQGFKAGDVDTGLIDRDLEALSVQPEPCSRAQSLAALGAMGLHQGVPEFAGFSLWGPVAQTVEFGHQDRQIVAIIKTKGSARPEGGREAPALGGGSGAVRCFTPGGVFDVTIGEITHHIEQTAEGWRIDGQSVRADVITHDSHVSVFWGNGYTFDLIDPLARDTAAGAGGNVIEAPMPGLVKMVGVTVGADVSEGDRLAILEAMKMEHSMTAPRSGKVAEVLVTEGTQVEAGQALIRLEEDA</sequence>
<comment type="caution">
    <text evidence="10">The sequence shown here is derived from an EMBL/GenBank/DDBJ whole genome shotgun (WGS) entry which is preliminary data.</text>
</comment>
<dbReference type="Gene3D" id="3.30.470.20">
    <property type="entry name" value="ATP-grasp fold, B domain"/>
    <property type="match status" value="1"/>
</dbReference>
<dbReference type="InterPro" id="IPR005482">
    <property type="entry name" value="Biotin_COase_C"/>
</dbReference>
<dbReference type="Pfam" id="PF00364">
    <property type="entry name" value="Biotin_lipoyl"/>
    <property type="match status" value="1"/>
</dbReference>
<dbReference type="EMBL" id="JABUFE010000008">
    <property type="protein sequence ID" value="NSX55879.1"/>
    <property type="molecule type" value="Genomic_DNA"/>
</dbReference>
<keyword evidence="11" id="KW-1185">Reference proteome</keyword>
<feature type="domain" description="ATP-grasp" evidence="8">
    <location>
        <begin position="120"/>
        <end position="321"/>
    </location>
</feature>